<accession>A0A2R5FCJ5</accession>
<dbReference type="EMBL" id="BDOQ01000007">
    <property type="protein sequence ID" value="GBG14431.1"/>
    <property type="molecule type" value="Genomic_DNA"/>
</dbReference>
<keyword evidence="2" id="KW-1185">Reference proteome</keyword>
<evidence type="ECO:0000313" key="1">
    <source>
        <dbReference type="EMBL" id="GBG14431.1"/>
    </source>
</evidence>
<comment type="caution">
    <text evidence="1">The sequence shown here is derived from an EMBL/GenBank/DDBJ whole genome shotgun (WGS) entry which is preliminary data.</text>
</comment>
<dbReference type="Proteomes" id="UP000245081">
    <property type="component" value="Unassembled WGS sequence"/>
</dbReference>
<evidence type="ECO:0000313" key="2">
    <source>
        <dbReference type="Proteomes" id="UP000245081"/>
    </source>
</evidence>
<protein>
    <submittedName>
        <fullName evidence="1">Uncharacterized protein</fullName>
    </submittedName>
</protein>
<organism evidence="1 2">
    <name type="scientific">Novimethylophilus kurashikiensis</name>
    <dbReference type="NCBI Taxonomy" id="1825523"/>
    <lineage>
        <taxon>Bacteria</taxon>
        <taxon>Pseudomonadati</taxon>
        <taxon>Pseudomonadota</taxon>
        <taxon>Betaproteobacteria</taxon>
        <taxon>Nitrosomonadales</taxon>
        <taxon>Methylophilaceae</taxon>
        <taxon>Novimethylophilus</taxon>
    </lineage>
</organism>
<sequence>MRKRPSGRKVPAIVETYLGKSSTVNSHAPAIQQPASTPVTAAPMRAMTWRGTTIERHADGYAARLNSGREIKAGSAFGLLKALLVG</sequence>
<dbReference type="RefSeq" id="WP_109015620.1">
    <property type="nucleotide sequence ID" value="NZ_BDOQ01000007.1"/>
</dbReference>
<gene>
    <name evidence="1" type="ORF">NMK_2030</name>
</gene>
<reference evidence="1 2" key="1">
    <citation type="journal article" date="2018" name="Environ. Microbiol.">
        <title>Isolation and genomic characterization of Novimethylophilus kurashikiensis gen. nov. sp. nov., a new lanthanide-dependent methylotrophic species of Methylophilaceae.</title>
        <authorList>
            <person name="Lv H."/>
            <person name="Sahin N."/>
            <person name="Tani A."/>
        </authorList>
    </citation>
    <scope>NUCLEOTIDE SEQUENCE [LARGE SCALE GENOMIC DNA]</scope>
    <source>
        <strain evidence="1 2">La2-4</strain>
    </source>
</reference>
<name>A0A2R5FCJ5_9PROT</name>
<dbReference type="AlphaFoldDB" id="A0A2R5FCJ5"/>
<proteinExistence type="predicted"/>